<dbReference type="PROSITE" id="PS00136">
    <property type="entry name" value="SUBTILASE_ASP"/>
    <property type="match status" value="1"/>
</dbReference>
<proteinExistence type="inferred from homology"/>
<comment type="similarity">
    <text evidence="1 5">Belongs to the peptidase S8 family.</text>
</comment>
<feature type="chain" id="PRO_5020472621" evidence="7">
    <location>
        <begin position="28"/>
        <end position="434"/>
    </location>
</feature>
<evidence type="ECO:0000256" key="3">
    <source>
        <dbReference type="ARBA" id="ARBA00022801"/>
    </source>
</evidence>
<organism evidence="9 10">
    <name type="scientific">Microbacterium protaetiae</name>
    <dbReference type="NCBI Taxonomy" id="2509458"/>
    <lineage>
        <taxon>Bacteria</taxon>
        <taxon>Bacillati</taxon>
        <taxon>Actinomycetota</taxon>
        <taxon>Actinomycetes</taxon>
        <taxon>Micrococcales</taxon>
        <taxon>Microbacteriaceae</taxon>
        <taxon>Microbacterium</taxon>
    </lineage>
</organism>
<dbReference type="PROSITE" id="PS00137">
    <property type="entry name" value="SUBTILASE_HIS"/>
    <property type="match status" value="1"/>
</dbReference>
<dbReference type="InterPro" id="IPR022398">
    <property type="entry name" value="Peptidase_S8_His-AS"/>
</dbReference>
<dbReference type="RefSeq" id="WP_129386052.1">
    <property type="nucleotide sequence ID" value="NZ_CP035494.1"/>
</dbReference>
<evidence type="ECO:0000256" key="5">
    <source>
        <dbReference type="PROSITE-ProRule" id="PRU01240"/>
    </source>
</evidence>
<dbReference type="Gene3D" id="3.40.50.200">
    <property type="entry name" value="Peptidase S8/S53 domain"/>
    <property type="match status" value="1"/>
</dbReference>
<evidence type="ECO:0000259" key="8">
    <source>
        <dbReference type="Pfam" id="PF00082"/>
    </source>
</evidence>
<dbReference type="InterPro" id="IPR000209">
    <property type="entry name" value="Peptidase_S8/S53_dom"/>
</dbReference>
<dbReference type="PROSITE" id="PS51892">
    <property type="entry name" value="SUBTILASE"/>
    <property type="match status" value="1"/>
</dbReference>
<dbReference type="InterPro" id="IPR050131">
    <property type="entry name" value="Peptidase_S8_subtilisin-like"/>
</dbReference>
<keyword evidence="4 5" id="KW-0720">Serine protease</keyword>
<keyword evidence="10" id="KW-1185">Reference proteome</keyword>
<keyword evidence="6" id="KW-0812">Transmembrane</keyword>
<dbReference type="PANTHER" id="PTHR43806">
    <property type="entry name" value="PEPTIDASE S8"/>
    <property type="match status" value="1"/>
</dbReference>
<dbReference type="InterPro" id="IPR023827">
    <property type="entry name" value="Peptidase_S8_Asp-AS"/>
</dbReference>
<keyword evidence="6" id="KW-1133">Transmembrane helix</keyword>
<feature type="signal peptide" evidence="7">
    <location>
        <begin position="1"/>
        <end position="27"/>
    </location>
</feature>
<dbReference type="EMBL" id="CP035494">
    <property type="protein sequence ID" value="QAY59142.1"/>
    <property type="molecule type" value="Genomic_DNA"/>
</dbReference>
<evidence type="ECO:0000256" key="1">
    <source>
        <dbReference type="ARBA" id="ARBA00011073"/>
    </source>
</evidence>
<keyword evidence="7" id="KW-0732">Signal</keyword>
<sequence length="434" mass="43513">MSRPVRYGAAAAALALLLAASPAAADAATPSVAQATSGQCTAATRIADAPPAFQILQAERAWALTRGDGVVVAVVDSGVNAANPHLTGAVLKGVNLVDDDADSTGRSDDYGHGTAIAGQIAARGISDSGVIGLAPQVKILPVRVYADVDDQAVKAGTGPDISRLARGIRYAADHGAQIINVSLSTAASDARLVDAVAYAADHGSLVVASAGNRDQTESVASNDRDGARYPAAAAGALGVAAVGVDGVVTSDSIHGPHVSLSAPGQNILSVSPAGGDCIFAADAPATSYATGYVSAAAALVAAQFPDETPAQWAYRLEVTARRANPDARDDVSGWGIVQPYSALTLVPGAGLRGPDSPFVDAQPAAPEASATPVAVHDHPPANAQAWAIASIVAVLALAALGTIGTLAVLRRRKDGTEEPLQGRGLYGDEVTTEE</sequence>
<dbReference type="PANTHER" id="PTHR43806:SF11">
    <property type="entry name" value="CEREVISIN-RELATED"/>
    <property type="match status" value="1"/>
</dbReference>
<feature type="domain" description="Peptidase S8/S53" evidence="8">
    <location>
        <begin position="67"/>
        <end position="335"/>
    </location>
</feature>
<gene>
    <name evidence="9" type="ORF">ET475_03465</name>
</gene>
<evidence type="ECO:0000256" key="7">
    <source>
        <dbReference type="SAM" id="SignalP"/>
    </source>
</evidence>
<feature type="active site" description="Charge relay system" evidence="5">
    <location>
        <position position="287"/>
    </location>
</feature>
<keyword evidence="3 5" id="KW-0378">Hydrolase</keyword>
<evidence type="ECO:0000313" key="9">
    <source>
        <dbReference type="EMBL" id="QAY59142.1"/>
    </source>
</evidence>
<name>A0A4P6EAI7_9MICO</name>
<evidence type="ECO:0000256" key="4">
    <source>
        <dbReference type="ARBA" id="ARBA00022825"/>
    </source>
</evidence>
<dbReference type="GO" id="GO:0004252">
    <property type="term" value="F:serine-type endopeptidase activity"/>
    <property type="evidence" value="ECO:0007669"/>
    <property type="project" value="UniProtKB-UniRule"/>
</dbReference>
<feature type="active site" description="Charge relay system" evidence="5">
    <location>
        <position position="76"/>
    </location>
</feature>
<dbReference type="Proteomes" id="UP000293995">
    <property type="component" value="Chromosome"/>
</dbReference>
<accession>A0A4P6EAI7</accession>
<dbReference type="Pfam" id="PF00082">
    <property type="entry name" value="Peptidase_S8"/>
    <property type="match status" value="1"/>
</dbReference>
<evidence type="ECO:0000256" key="2">
    <source>
        <dbReference type="ARBA" id="ARBA00022670"/>
    </source>
</evidence>
<dbReference type="GO" id="GO:0006508">
    <property type="term" value="P:proteolysis"/>
    <property type="evidence" value="ECO:0007669"/>
    <property type="project" value="UniProtKB-KW"/>
</dbReference>
<evidence type="ECO:0000313" key="10">
    <source>
        <dbReference type="Proteomes" id="UP000293995"/>
    </source>
</evidence>
<protein>
    <submittedName>
        <fullName evidence="9">Peptidase S8</fullName>
    </submittedName>
</protein>
<dbReference type="InterPro" id="IPR015500">
    <property type="entry name" value="Peptidase_S8_subtilisin-rel"/>
</dbReference>
<evidence type="ECO:0000256" key="6">
    <source>
        <dbReference type="SAM" id="Phobius"/>
    </source>
</evidence>
<dbReference type="SUPFAM" id="SSF52743">
    <property type="entry name" value="Subtilisin-like"/>
    <property type="match status" value="1"/>
</dbReference>
<keyword evidence="2 5" id="KW-0645">Protease</keyword>
<feature type="transmembrane region" description="Helical" evidence="6">
    <location>
        <begin position="385"/>
        <end position="409"/>
    </location>
</feature>
<dbReference type="InterPro" id="IPR036852">
    <property type="entry name" value="Peptidase_S8/S53_dom_sf"/>
</dbReference>
<reference evidence="9 10" key="1">
    <citation type="submission" date="2019-01" db="EMBL/GenBank/DDBJ databases">
        <title>Genome sequencing of strain DFW100M-13.</title>
        <authorList>
            <person name="Heo J."/>
            <person name="Kim S.-J."/>
            <person name="Kim J.-S."/>
            <person name="Hong S.-B."/>
            <person name="Kwon S.-W."/>
        </authorList>
    </citation>
    <scope>NUCLEOTIDE SEQUENCE [LARGE SCALE GENOMIC DNA]</scope>
    <source>
        <strain evidence="9 10">DFW100M-13</strain>
    </source>
</reference>
<dbReference type="AlphaFoldDB" id="A0A4P6EAI7"/>
<dbReference type="PRINTS" id="PR00723">
    <property type="entry name" value="SUBTILISIN"/>
</dbReference>
<keyword evidence="6" id="KW-0472">Membrane</keyword>
<feature type="active site" description="Charge relay system" evidence="5">
    <location>
        <position position="112"/>
    </location>
</feature>
<dbReference type="KEGG" id="mprt:ET475_03465"/>
<dbReference type="OrthoDB" id="9813435at2"/>